<dbReference type="InterPro" id="IPR052906">
    <property type="entry name" value="Type_IV_Methyl-Rstrct_Enzyme"/>
</dbReference>
<feature type="compositionally biased region" description="Low complexity" evidence="1">
    <location>
        <begin position="243"/>
        <end position="257"/>
    </location>
</feature>
<accession>A0ABV3DW85</accession>
<evidence type="ECO:0000259" key="3">
    <source>
        <dbReference type="Pfam" id="PF04471"/>
    </source>
</evidence>
<evidence type="ECO:0000313" key="5">
    <source>
        <dbReference type="Proteomes" id="UP001551482"/>
    </source>
</evidence>
<dbReference type="Pfam" id="PF04471">
    <property type="entry name" value="Mrr_cat"/>
    <property type="match status" value="1"/>
</dbReference>
<dbReference type="PANTHER" id="PTHR30015:SF6">
    <property type="entry name" value="SLL1429 PROTEIN"/>
    <property type="match status" value="1"/>
</dbReference>
<dbReference type="RefSeq" id="WP_358364707.1">
    <property type="nucleotide sequence ID" value="NZ_JBEZFP010000226.1"/>
</dbReference>
<dbReference type="GO" id="GO:0016787">
    <property type="term" value="F:hydrolase activity"/>
    <property type="evidence" value="ECO:0007669"/>
    <property type="project" value="UniProtKB-KW"/>
</dbReference>
<proteinExistence type="predicted"/>
<name>A0ABV3DW85_9ACTN</name>
<keyword evidence="2" id="KW-1133">Transmembrane helix</keyword>
<feature type="domain" description="Restriction endonuclease type IV Mrr" evidence="3">
    <location>
        <begin position="92"/>
        <end position="206"/>
    </location>
</feature>
<keyword evidence="4" id="KW-0378">Hydrolase</keyword>
<organism evidence="4 5">
    <name type="scientific">Streptodolium elevatio</name>
    <dbReference type="NCBI Taxonomy" id="3157996"/>
    <lineage>
        <taxon>Bacteria</taxon>
        <taxon>Bacillati</taxon>
        <taxon>Actinomycetota</taxon>
        <taxon>Actinomycetes</taxon>
        <taxon>Kitasatosporales</taxon>
        <taxon>Streptomycetaceae</taxon>
        <taxon>Streptodolium</taxon>
    </lineage>
</organism>
<keyword evidence="2" id="KW-0472">Membrane</keyword>
<keyword evidence="4" id="KW-0255">Endonuclease</keyword>
<evidence type="ECO:0000313" key="4">
    <source>
        <dbReference type="EMBL" id="MEU8140012.1"/>
    </source>
</evidence>
<protein>
    <submittedName>
        <fullName evidence="4">Restriction endonuclease</fullName>
        <ecNumber evidence="4">3.1.21.-</ecNumber>
    </submittedName>
</protein>
<comment type="caution">
    <text evidence="4">The sequence shown here is derived from an EMBL/GenBank/DDBJ whole genome shotgun (WGS) entry which is preliminary data.</text>
</comment>
<reference evidence="4 5" key="1">
    <citation type="submission" date="2024-06" db="EMBL/GenBank/DDBJ databases">
        <title>The Natural Products Discovery Center: Release of the First 8490 Sequenced Strains for Exploring Actinobacteria Biosynthetic Diversity.</title>
        <authorList>
            <person name="Kalkreuter E."/>
            <person name="Kautsar S.A."/>
            <person name="Yang D."/>
            <person name="Bader C.D."/>
            <person name="Teijaro C.N."/>
            <person name="Fluegel L."/>
            <person name="Davis C.M."/>
            <person name="Simpson J.R."/>
            <person name="Lauterbach L."/>
            <person name="Steele A.D."/>
            <person name="Gui C."/>
            <person name="Meng S."/>
            <person name="Li G."/>
            <person name="Viehrig K."/>
            <person name="Ye F."/>
            <person name="Su P."/>
            <person name="Kiefer A.F."/>
            <person name="Nichols A."/>
            <person name="Cepeda A.J."/>
            <person name="Yan W."/>
            <person name="Fan B."/>
            <person name="Jiang Y."/>
            <person name="Adhikari A."/>
            <person name="Zheng C.-J."/>
            <person name="Schuster L."/>
            <person name="Cowan T.M."/>
            <person name="Smanski M.J."/>
            <person name="Chevrette M.G."/>
            <person name="De Carvalho L.P.S."/>
            <person name="Shen B."/>
        </authorList>
    </citation>
    <scope>NUCLEOTIDE SEQUENCE [LARGE SCALE GENOMIC DNA]</scope>
    <source>
        <strain evidence="4 5">NPDC048946</strain>
    </source>
</reference>
<feature type="transmembrane region" description="Helical" evidence="2">
    <location>
        <begin position="47"/>
        <end position="66"/>
    </location>
</feature>
<feature type="transmembrane region" description="Helical" evidence="2">
    <location>
        <begin position="16"/>
        <end position="35"/>
    </location>
</feature>
<gene>
    <name evidence="4" type="ORF">AB0C36_41790</name>
</gene>
<keyword evidence="2" id="KW-0812">Transmembrane</keyword>
<feature type="compositionally biased region" description="Basic residues" evidence="1">
    <location>
        <begin position="233"/>
        <end position="242"/>
    </location>
</feature>
<evidence type="ECO:0000256" key="1">
    <source>
        <dbReference type="SAM" id="MobiDB-lite"/>
    </source>
</evidence>
<dbReference type="PANTHER" id="PTHR30015">
    <property type="entry name" value="MRR RESTRICTION SYSTEM PROTEIN"/>
    <property type="match status" value="1"/>
</dbReference>
<dbReference type="InterPro" id="IPR007560">
    <property type="entry name" value="Restrct_endonuc_IV_Mrr"/>
</dbReference>
<dbReference type="EMBL" id="JBEZFP010000226">
    <property type="protein sequence ID" value="MEU8140012.1"/>
    <property type="molecule type" value="Genomic_DNA"/>
</dbReference>
<sequence>MAVRAGRAGARRSPGWLAALLVGAEALAVGAWALIEAAGVDQEPYLLGVYGGGAGIAVIVLWWLFARDTRPVEVVRRRENQDREARAALLRLDRMDPVRLGEHIAELCRRDGLSEVEAVRVHDDAHSVDVTGILADGTGVVVRCRAVAGAATVSGSVVERLAEAEQHEGRTRVLATTAGGFSRKAHDLAAEEAAPQLLDRRALARWDLEAEIPAALRASAAADSEAPEAAGTRARRLPRARRSAAAAPAAARPAATGRTRRGSGA</sequence>
<feature type="region of interest" description="Disordered" evidence="1">
    <location>
        <begin position="218"/>
        <end position="265"/>
    </location>
</feature>
<feature type="compositionally biased region" description="Low complexity" evidence="1">
    <location>
        <begin position="218"/>
        <end position="232"/>
    </location>
</feature>
<keyword evidence="5" id="KW-1185">Reference proteome</keyword>
<dbReference type="GO" id="GO:0004519">
    <property type="term" value="F:endonuclease activity"/>
    <property type="evidence" value="ECO:0007669"/>
    <property type="project" value="UniProtKB-KW"/>
</dbReference>
<evidence type="ECO:0000256" key="2">
    <source>
        <dbReference type="SAM" id="Phobius"/>
    </source>
</evidence>
<dbReference type="EC" id="3.1.21.-" evidence="4"/>
<keyword evidence="4" id="KW-0540">Nuclease</keyword>
<dbReference type="Proteomes" id="UP001551482">
    <property type="component" value="Unassembled WGS sequence"/>
</dbReference>